<feature type="modified residue" description="4-aspartylphosphate" evidence="1">
    <location>
        <position position="58"/>
    </location>
</feature>
<dbReference type="PROSITE" id="PS50110">
    <property type="entry name" value="RESPONSE_REGULATORY"/>
    <property type="match status" value="1"/>
</dbReference>
<dbReference type="PANTHER" id="PTHR43081:SF1">
    <property type="entry name" value="ADENYLATE CYCLASE, TERMINAL-DIFFERENTIATION SPECIFIC"/>
    <property type="match status" value="1"/>
</dbReference>
<dbReference type="SMART" id="SM00448">
    <property type="entry name" value="REC"/>
    <property type="match status" value="1"/>
</dbReference>
<feature type="domain" description="Guanylate cyclase" evidence="3">
    <location>
        <begin position="172"/>
        <end position="302"/>
    </location>
</feature>
<dbReference type="InterPro" id="IPR001054">
    <property type="entry name" value="A/G_cyclase"/>
</dbReference>
<dbReference type="Pfam" id="PF00211">
    <property type="entry name" value="Guanylate_cyc"/>
    <property type="match status" value="1"/>
</dbReference>
<dbReference type="SMART" id="SM00044">
    <property type="entry name" value="CYCc"/>
    <property type="match status" value="1"/>
</dbReference>
<accession>A0ABW3QKH1</accession>
<organism evidence="4 5">
    <name type="scientific">Larkinella insperata</name>
    <dbReference type="NCBI Taxonomy" id="332158"/>
    <lineage>
        <taxon>Bacteria</taxon>
        <taxon>Pseudomonadati</taxon>
        <taxon>Bacteroidota</taxon>
        <taxon>Cytophagia</taxon>
        <taxon>Cytophagales</taxon>
        <taxon>Spirosomataceae</taxon>
        <taxon>Larkinella</taxon>
    </lineage>
</organism>
<protein>
    <submittedName>
        <fullName evidence="4">Adenylate/guanylate cyclase domain-containing protein</fullName>
    </submittedName>
</protein>
<dbReference type="InterPro" id="IPR050697">
    <property type="entry name" value="Adenylyl/Guanylyl_Cyclase_3/4"/>
</dbReference>
<dbReference type="Gene3D" id="3.40.50.2300">
    <property type="match status" value="1"/>
</dbReference>
<dbReference type="Proteomes" id="UP001597116">
    <property type="component" value="Unassembled WGS sequence"/>
</dbReference>
<dbReference type="InterPro" id="IPR029787">
    <property type="entry name" value="Nucleotide_cyclase"/>
</dbReference>
<feature type="domain" description="Response regulatory" evidence="2">
    <location>
        <begin position="4"/>
        <end position="123"/>
    </location>
</feature>
<dbReference type="Pfam" id="PF00072">
    <property type="entry name" value="Response_reg"/>
    <property type="match status" value="1"/>
</dbReference>
<evidence type="ECO:0000259" key="2">
    <source>
        <dbReference type="PROSITE" id="PS50110"/>
    </source>
</evidence>
<dbReference type="EMBL" id="JBHTLP010000023">
    <property type="protein sequence ID" value="MFD1144843.1"/>
    <property type="molecule type" value="Genomic_DNA"/>
</dbReference>
<dbReference type="PANTHER" id="PTHR43081">
    <property type="entry name" value="ADENYLATE CYCLASE, TERMINAL-DIFFERENTIATION SPECIFIC-RELATED"/>
    <property type="match status" value="1"/>
</dbReference>
<keyword evidence="1" id="KW-0597">Phosphoprotein</keyword>
<proteinExistence type="predicted"/>
<dbReference type="RefSeq" id="WP_265993909.1">
    <property type="nucleotide sequence ID" value="NZ_CP110973.1"/>
</dbReference>
<dbReference type="InterPro" id="IPR011006">
    <property type="entry name" value="CheY-like_superfamily"/>
</dbReference>
<reference evidence="5" key="1">
    <citation type="journal article" date="2019" name="Int. J. Syst. Evol. Microbiol.">
        <title>The Global Catalogue of Microorganisms (GCM) 10K type strain sequencing project: providing services to taxonomists for standard genome sequencing and annotation.</title>
        <authorList>
            <consortium name="The Broad Institute Genomics Platform"/>
            <consortium name="The Broad Institute Genome Sequencing Center for Infectious Disease"/>
            <person name="Wu L."/>
            <person name="Ma J."/>
        </authorList>
    </citation>
    <scope>NUCLEOTIDE SEQUENCE [LARGE SCALE GENOMIC DNA]</scope>
    <source>
        <strain evidence="5">CCUG 55608</strain>
    </source>
</reference>
<dbReference type="Gene3D" id="3.30.70.1230">
    <property type="entry name" value="Nucleotide cyclase"/>
    <property type="match status" value="1"/>
</dbReference>
<dbReference type="CDD" id="cd07302">
    <property type="entry name" value="CHD"/>
    <property type="match status" value="1"/>
</dbReference>
<evidence type="ECO:0000256" key="1">
    <source>
        <dbReference type="PROSITE-ProRule" id="PRU00169"/>
    </source>
</evidence>
<name>A0ABW3QKH1_9BACT</name>
<evidence type="ECO:0000313" key="4">
    <source>
        <dbReference type="EMBL" id="MFD1144843.1"/>
    </source>
</evidence>
<keyword evidence="5" id="KW-1185">Reference proteome</keyword>
<dbReference type="SUPFAM" id="SSF55073">
    <property type="entry name" value="Nucleotide cyclase"/>
    <property type="match status" value="1"/>
</dbReference>
<comment type="caution">
    <text evidence="4">The sequence shown here is derived from an EMBL/GenBank/DDBJ whole genome shotgun (WGS) entry which is preliminary data.</text>
</comment>
<dbReference type="CDD" id="cd17536">
    <property type="entry name" value="REC_YesN-like"/>
    <property type="match status" value="1"/>
</dbReference>
<sequence length="348" mass="39321">MKSKILVVDDETDLELLIRQKFRRQIREQQYEFVFAYNGIEALVKLQEQPDIDIVLSDINMPEMDGLTLLEKLSEVSPLTKTVIVSAYGDMTNIRTAMNRGAFDFICKPVNFDDLDVTMQKTLRHVAQLRDTLKAIKENNILRMYVDESVLNFMDRREFETSLMMNETVNATAVFIDICGFTAITERENADTVVKLINLYFDVMVKEIIAQGGFVDKFMGDAVMAVFRGEYHLDRAIEAALAVRNHVELLEKTVPGEPIYTPKVAIGINTGEMISGNIGSATLRRLDYTVIGDVVNTAQRLQSVAQEGQIIISETAYQLVKDSFRCEPLGEVRLKNKSNPVAIYAVIE</sequence>
<dbReference type="SUPFAM" id="SSF52172">
    <property type="entry name" value="CheY-like"/>
    <property type="match status" value="1"/>
</dbReference>
<dbReference type="PROSITE" id="PS50125">
    <property type="entry name" value="GUANYLATE_CYCLASE_2"/>
    <property type="match status" value="1"/>
</dbReference>
<evidence type="ECO:0000313" key="5">
    <source>
        <dbReference type="Proteomes" id="UP001597116"/>
    </source>
</evidence>
<gene>
    <name evidence="4" type="ORF">ACFQ4C_27180</name>
</gene>
<dbReference type="InterPro" id="IPR001789">
    <property type="entry name" value="Sig_transdc_resp-reg_receiver"/>
</dbReference>
<evidence type="ECO:0000259" key="3">
    <source>
        <dbReference type="PROSITE" id="PS50125"/>
    </source>
</evidence>